<dbReference type="Gene3D" id="2.60.40.1180">
    <property type="entry name" value="Golgi alpha-mannosidase II"/>
    <property type="match status" value="2"/>
</dbReference>
<evidence type="ECO:0000256" key="1">
    <source>
        <dbReference type="ARBA" id="ARBA00007806"/>
    </source>
</evidence>
<dbReference type="Proteomes" id="UP000003438">
    <property type="component" value="Unassembled WGS sequence"/>
</dbReference>
<gene>
    <name evidence="7" type="ORF">SUBVAR_04169</name>
</gene>
<dbReference type="PANTHER" id="PTHR22762:SF165">
    <property type="entry name" value="PUTATIVE (AFU_ORTHOLOGUE AFUA_1G06560)-RELATED"/>
    <property type="match status" value="1"/>
</dbReference>
<dbReference type="CAZy" id="GH31">
    <property type="family name" value="Glycoside Hydrolase Family 31"/>
</dbReference>
<evidence type="ECO:0000259" key="4">
    <source>
        <dbReference type="Pfam" id="PF13802"/>
    </source>
</evidence>
<dbReference type="GO" id="GO:0030246">
    <property type="term" value="F:carbohydrate binding"/>
    <property type="evidence" value="ECO:0007669"/>
    <property type="project" value="InterPro"/>
</dbReference>
<dbReference type="SUPFAM" id="SSF51445">
    <property type="entry name" value="(Trans)glycosidases"/>
    <property type="match status" value="1"/>
</dbReference>
<dbReference type="eggNOG" id="COG1501">
    <property type="taxonomic scope" value="Bacteria"/>
</dbReference>
<keyword evidence="2 7" id="KW-0378">Hydrolase</keyword>
<dbReference type="GO" id="GO:0005975">
    <property type="term" value="P:carbohydrate metabolic process"/>
    <property type="evidence" value="ECO:0007669"/>
    <property type="project" value="InterPro"/>
</dbReference>
<evidence type="ECO:0000313" key="8">
    <source>
        <dbReference type="Proteomes" id="UP000003438"/>
    </source>
</evidence>
<organism evidence="7 8">
    <name type="scientific">Subdoligranulum variabile DSM 15176</name>
    <dbReference type="NCBI Taxonomy" id="411471"/>
    <lineage>
        <taxon>Bacteria</taxon>
        <taxon>Bacillati</taxon>
        <taxon>Bacillota</taxon>
        <taxon>Clostridia</taxon>
        <taxon>Eubacteriales</taxon>
        <taxon>Oscillospiraceae</taxon>
        <taxon>Subdoligranulum</taxon>
    </lineage>
</organism>
<dbReference type="Gene3D" id="2.60.40.1760">
    <property type="entry name" value="glycosyl hydrolase (family 31)"/>
    <property type="match status" value="1"/>
</dbReference>
<evidence type="ECO:0000259" key="3">
    <source>
        <dbReference type="Pfam" id="PF01055"/>
    </source>
</evidence>
<comment type="similarity">
    <text evidence="1 2">Belongs to the glycosyl hydrolase 31 family.</text>
</comment>
<dbReference type="InterPro" id="IPR013780">
    <property type="entry name" value="Glyco_hydro_b"/>
</dbReference>
<protein>
    <submittedName>
        <fullName evidence="7">Glycosyl hydrolase, family 31</fullName>
        <ecNumber evidence="7">3.2.1.-</ecNumber>
    </submittedName>
</protein>
<dbReference type="InterPro" id="IPR017853">
    <property type="entry name" value="GH"/>
</dbReference>
<dbReference type="InterPro" id="IPR048395">
    <property type="entry name" value="Glyco_hydro_31_C"/>
</dbReference>
<feature type="domain" description="Glycoside hydrolase family 31 N-terminal" evidence="4">
    <location>
        <begin position="52"/>
        <end position="236"/>
    </location>
</feature>
<dbReference type="Pfam" id="PF01055">
    <property type="entry name" value="Glyco_hydro_31_2nd"/>
    <property type="match status" value="1"/>
</dbReference>
<dbReference type="CDD" id="cd14752">
    <property type="entry name" value="GH31_N"/>
    <property type="match status" value="1"/>
</dbReference>
<dbReference type="InterPro" id="IPR011013">
    <property type="entry name" value="Gal_mutarotase_sf_dom"/>
</dbReference>
<feature type="domain" description="Glycoside hydrolase family 31 TIM barrel" evidence="3">
    <location>
        <begin position="282"/>
        <end position="616"/>
    </location>
</feature>
<accession>D1PIK4</accession>
<dbReference type="HOGENOM" id="CLU_000631_7_2_9"/>
<keyword evidence="8" id="KW-1185">Reference proteome</keyword>
<dbReference type="EC" id="3.2.1.-" evidence="7"/>
<dbReference type="Pfam" id="PF21365">
    <property type="entry name" value="Glyco_hydro_31_3rd"/>
    <property type="match status" value="1"/>
</dbReference>
<keyword evidence="2 7" id="KW-0326">Glycosidase</keyword>
<proteinExistence type="inferred from homology"/>
<evidence type="ECO:0000256" key="2">
    <source>
        <dbReference type="RuleBase" id="RU361185"/>
    </source>
</evidence>
<dbReference type="Gene3D" id="3.20.20.80">
    <property type="entry name" value="Glycosidases"/>
    <property type="match status" value="1"/>
</dbReference>
<dbReference type="GO" id="GO:0004553">
    <property type="term" value="F:hydrolase activity, hydrolyzing O-glycosyl compounds"/>
    <property type="evidence" value="ECO:0007669"/>
    <property type="project" value="InterPro"/>
</dbReference>
<dbReference type="SUPFAM" id="SSF74650">
    <property type="entry name" value="Galactose mutarotase-like"/>
    <property type="match status" value="1"/>
</dbReference>
<dbReference type="InterPro" id="IPR033403">
    <property type="entry name" value="DUF5110"/>
</dbReference>
<dbReference type="STRING" id="411471.SUBVAR_04169"/>
<evidence type="ECO:0000259" key="5">
    <source>
        <dbReference type="Pfam" id="PF17137"/>
    </source>
</evidence>
<dbReference type="Pfam" id="PF13802">
    <property type="entry name" value="Gal_mutarotas_2"/>
    <property type="match status" value="1"/>
</dbReference>
<dbReference type="CDD" id="cd06599">
    <property type="entry name" value="GH31_glycosidase_Aec37"/>
    <property type="match status" value="1"/>
</dbReference>
<dbReference type="PANTHER" id="PTHR22762">
    <property type="entry name" value="ALPHA-GLUCOSIDASE"/>
    <property type="match status" value="1"/>
</dbReference>
<dbReference type="EMBL" id="ACBY02000011">
    <property type="protein sequence ID" value="EFB77363.1"/>
    <property type="molecule type" value="Genomic_DNA"/>
</dbReference>
<evidence type="ECO:0000313" key="7">
    <source>
        <dbReference type="EMBL" id="EFB77363.1"/>
    </source>
</evidence>
<dbReference type="InterPro" id="IPR000322">
    <property type="entry name" value="Glyco_hydro_31_TIM"/>
</dbReference>
<feature type="domain" description="DUF5110" evidence="5">
    <location>
        <begin position="731"/>
        <end position="790"/>
    </location>
</feature>
<feature type="domain" description="Glycosyl hydrolase family 31 C-terminal" evidence="6">
    <location>
        <begin position="624"/>
        <end position="711"/>
    </location>
</feature>
<dbReference type="Pfam" id="PF17137">
    <property type="entry name" value="DUF5110"/>
    <property type="match status" value="1"/>
</dbReference>
<evidence type="ECO:0000259" key="6">
    <source>
        <dbReference type="Pfam" id="PF21365"/>
    </source>
</evidence>
<dbReference type="AlphaFoldDB" id="D1PIK4"/>
<reference evidence="7" key="1">
    <citation type="submission" date="2009-12" db="EMBL/GenBank/DDBJ databases">
        <authorList>
            <person name="Weinstock G."/>
            <person name="Sodergren E."/>
            <person name="Clifton S."/>
            <person name="Fulton L."/>
            <person name="Fulton B."/>
            <person name="Courtney L."/>
            <person name="Fronick C."/>
            <person name="Harrison M."/>
            <person name="Strong C."/>
            <person name="Farmer C."/>
            <person name="Delahaunty K."/>
            <person name="Markovic C."/>
            <person name="Hall O."/>
            <person name="Minx P."/>
            <person name="Tomlinson C."/>
            <person name="Mitreva M."/>
            <person name="Nelson J."/>
            <person name="Hou S."/>
            <person name="Wollam A."/>
            <person name="Pepin K.H."/>
            <person name="Johnson M."/>
            <person name="Bhonagiri V."/>
            <person name="Nash W.E."/>
            <person name="Warren W."/>
            <person name="Chinwalla A."/>
            <person name="Mardis E.R."/>
            <person name="Wilson R.K."/>
        </authorList>
    </citation>
    <scope>NUCLEOTIDE SEQUENCE [LARGE SCALE GENOMIC DNA]</scope>
    <source>
        <strain evidence="7">DSM 15176</strain>
    </source>
</reference>
<dbReference type="SUPFAM" id="SSF51011">
    <property type="entry name" value="Glycosyl hydrolase domain"/>
    <property type="match status" value="1"/>
</dbReference>
<comment type="caution">
    <text evidence="7">The sequence shown here is derived from an EMBL/GenBank/DDBJ whole genome shotgun (WGS) entry which is preliminary data.</text>
</comment>
<dbReference type="InterPro" id="IPR025887">
    <property type="entry name" value="Glyco_hydro_31_N_dom"/>
</dbReference>
<sequence length="859" mass="98201">MVKEKVRRTNRVPREKGIMFRKGSMPMKVCTHVNEIRREGATVRILTDGVELRVLLLTDDIVRIRAGFDGDFAEESYTLVTTAWEDRLDDFMKDIRKRIEPAAYTLEDGADKAVLQGAKLRVEIEKDPFRICVYDAEGTQLHADIVDLAYLEDSNHRRIHTSEISPRDCFYGFGEKTGRWNKAQKFMGMSPKDAMGYDPQETDSLYKHIPFYIKLNRDTRKAVGYFYHNTYECDFDMGREKSNYWKPHSRYRTDGGDIDLFLIAGPTIREVVERYTDLTGKPAMLPRTALGYLGSSMYYPELERDCDDAIVEFIDTTKEEEIPVDGFQLSSGYTSQETPEGLKRCVFTWNTQRFKDPKKFFRQMEERGITVSPNVKPGILLCHPDLEAMKAEGIFVRSSTSDEPGVGTWWGGKGVFADFTHAHTRDVWKKMLKETVLDMGTSSVWNDNCEYDSMVDKDCRCDFDGKEGTIGQLKSVMSNLMCHITQEAIQETYPDRRPFIVCRSGHCGIQRYAQTWAGDNRTGWDTLKYNIATILGMGLSGQPNEGCDIGGFHGESPEAELFVRWVQNGIFQPRFSVHSVNTDNTVTEPWMYSGHKQYIRDAMQFRYRLLPYLYALMTRAAETGLPIMEPLCSAFQEDPACYDEGVDFMLGDSLLVANVVEKGATTRKVYLPAGRRFYDFYTREAYEGGQTIEVPVTIASIPLFLPEGAILPLATNQIFNAATQSITGLHLICAPGRDNTFALYEDDGITLGYQRGDYCRTRVEMTGGERTTLAFHQEGNYPTAVERMELDVIHREKAPYWVTLDGAELPHFLHRRKFEEAERGWYYSQTLKSVQIKYPNPKGDHTVVISFEQFDMLGM</sequence>
<name>D1PIK4_9FIRM</name>